<evidence type="ECO:0000313" key="2">
    <source>
        <dbReference type="Proteomes" id="UP000250266"/>
    </source>
</evidence>
<name>A0A8E2E9J2_9PEZI</name>
<evidence type="ECO:0000313" key="1">
    <source>
        <dbReference type="EMBL" id="OCK79971.1"/>
    </source>
</evidence>
<keyword evidence="2" id="KW-1185">Reference proteome</keyword>
<accession>A0A8E2E9J2</accession>
<protein>
    <submittedName>
        <fullName evidence="1">Uncharacterized protein</fullName>
    </submittedName>
</protein>
<dbReference type="EMBL" id="KV744980">
    <property type="protein sequence ID" value="OCK79971.1"/>
    <property type="molecule type" value="Genomic_DNA"/>
</dbReference>
<gene>
    <name evidence="1" type="ORF">K432DRAFT_55196</name>
</gene>
<sequence>MACIPHKVILLALLIDTDHLPRLSSPGLEYIHRAISISLSPHLRWAPIPTYPWTKRFILSVIMALTVTHTYVGQAETFPVG</sequence>
<dbReference type="Proteomes" id="UP000250266">
    <property type="component" value="Unassembled WGS sequence"/>
</dbReference>
<organism evidence="1 2">
    <name type="scientific">Lepidopterella palustris CBS 459.81</name>
    <dbReference type="NCBI Taxonomy" id="1314670"/>
    <lineage>
        <taxon>Eukaryota</taxon>
        <taxon>Fungi</taxon>
        <taxon>Dikarya</taxon>
        <taxon>Ascomycota</taxon>
        <taxon>Pezizomycotina</taxon>
        <taxon>Dothideomycetes</taxon>
        <taxon>Pleosporomycetidae</taxon>
        <taxon>Mytilinidiales</taxon>
        <taxon>Argynnaceae</taxon>
        <taxon>Lepidopterella</taxon>
    </lineage>
</organism>
<dbReference type="AlphaFoldDB" id="A0A8E2E9J2"/>
<reference evidence="1 2" key="1">
    <citation type="journal article" date="2016" name="Nat. Commun.">
        <title>Ectomycorrhizal ecology is imprinted in the genome of the dominant symbiotic fungus Cenococcum geophilum.</title>
        <authorList>
            <consortium name="DOE Joint Genome Institute"/>
            <person name="Peter M."/>
            <person name="Kohler A."/>
            <person name="Ohm R.A."/>
            <person name="Kuo A."/>
            <person name="Krutzmann J."/>
            <person name="Morin E."/>
            <person name="Arend M."/>
            <person name="Barry K.W."/>
            <person name="Binder M."/>
            <person name="Choi C."/>
            <person name="Clum A."/>
            <person name="Copeland A."/>
            <person name="Grisel N."/>
            <person name="Haridas S."/>
            <person name="Kipfer T."/>
            <person name="LaButti K."/>
            <person name="Lindquist E."/>
            <person name="Lipzen A."/>
            <person name="Maire R."/>
            <person name="Meier B."/>
            <person name="Mihaltcheva S."/>
            <person name="Molinier V."/>
            <person name="Murat C."/>
            <person name="Poggeler S."/>
            <person name="Quandt C.A."/>
            <person name="Sperisen C."/>
            <person name="Tritt A."/>
            <person name="Tisserant E."/>
            <person name="Crous P.W."/>
            <person name="Henrissat B."/>
            <person name="Nehls U."/>
            <person name="Egli S."/>
            <person name="Spatafora J.W."/>
            <person name="Grigoriev I.V."/>
            <person name="Martin F.M."/>
        </authorList>
    </citation>
    <scope>NUCLEOTIDE SEQUENCE [LARGE SCALE GENOMIC DNA]</scope>
    <source>
        <strain evidence="1 2">CBS 459.81</strain>
    </source>
</reference>
<proteinExistence type="predicted"/>